<dbReference type="AlphaFoldDB" id="A0A378WCJ2"/>
<dbReference type="Pfam" id="PF02575">
    <property type="entry name" value="YbaB_DNA_bd"/>
    <property type="match status" value="1"/>
</dbReference>
<proteinExistence type="predicted"/>
<sequence length="127" mass="13698">MSEQPDEGGVNGGLAASLVQRIIKQRDLMQAMSEHYKSTSARVTSRDNSVSVEVDGVGTLKGLWIGDNAYRNGPEALATLIIETAQAAAKIALDRQNFLVQQFNNELAGLQATPLKRWDGTMLSPPS</sequence>
<reference evidence="1 2" key="1">
    <citation type="submission" date="2018-06" db="EMBL/GenBank/DDBJ databases">
        <authorList>
            <consortium name="Pathogen Informatics"/>
            <person name="Doyle S."/>
        </authorList>
    </citation>
    <scope>NUCLEOTIDE SEQUENCE [LARGE SCALE GENOMIC DNA]</scope>
    <source>
        <strain evidence="1 2">NCTC1542</strain>
    </source>
</reference>
<dbReference type="InterPro" id="IPR036894">
    <property type="entry name" value="YbaB-like_sf"/>
</dbReference>
<protein>
    <submittedName>
        <fullName evidence="1">Uncharacterized BCR, YbaB family COG0718</fullName>
    </submittedName>
</protein>
<organism evidence="1 2">
    <name type="scientific">Mycolicibacterium fortuitum</name>
    <name type="common">Mycobacterium fortuitum</name>
    <dbReference type="NCBI Taxonomy" id="1766"/>
    <lineage>
        <taxon>Bacteria</taxon>
        <taxon>Bacillati</taxon>
        <taxon>Actinomycetota</taxon>
        <taxon>Actinomycetes</taxon>
        <taxon>Mycobacteriales</taxon>
        <taxon>Mycobacteriaceae</taxon>
        <taxon>Mycolicibacterium</taxon>
    </lineage>
</organism>
<dbReference type="EMBL" id="UGQY01000006">
    <property type="protein sequence ID" value="SUA31507.1"/>
    <property type="molecule type" value="Genomic_DNA"/>
</dbReference>
<dbReference type="GO" id="GO:0003677">
    <property type="term" value="F:DNA binding"/>
    <property type="evidence" value="ECO:0007669"/>
    <property type="project" value="InterPro"/>
</dbReference>
<dbReference type="Gene3D" id="3.30.1310.10">
    <property type="entry name" value="Nucleoid-associated protein YbaB-like domain"/>
    <property type="match status" value="1"/>
</dbReference>
<gene>
    <name evidence="1" type="ORF">NCTC1542_06862</name>
</gene>
<dbReference type="SUPFAM" id="SSF82607">
    <property type="entry name" value="YbaB-like"/>
    <property type="match status" value="1"/>
</dbReference>
<dbReference type="Proteomes" id="UP000255389">
    <property type="component" value="Unassembled WGS sequence"/>
</dbReference>
<dbReference type="InterPro" id="IPR004401">
    <property type="entry name" value="YbaB/EbfC"/>
</dbReference>
<evidence type="ECO:0000313" key="1">
    <source>
        <dbReference type="EMBL" id="SUA31507.1"/>
    </source>
</evidence>
<accession>A0A378WCJ2</accession>
<name>A0A378WCJ2_MYCFO</name>
<evidence type="ECO:0000313" key="2">
    <source>
        <dbReference type="Proteomes" id="UP000255389"/>
    </source>
</evidence>